<accession>A0A1I6XIF7</accession>
<dbReference type="Proteomes" id="UP000236454">
    <property type="component" value="Unassembled WGS sequence"/>
</dbReference>
<keyword evidence="3" id="KW-1185">Reference proteome</keyword>
<feature type="transmembrane region" description="Helical" evidence="1">
    <location>
        <begin position="71"/>
        <end position="95"/>
    </location>
</feature>
<dbReference type="STRING" id="477690.SAMN05216474_0202"/>
<keyword evidence="1" id="KW-0472">Membrane</keyword>
<dbReference type="InterPro" id="IPR049713">
    <property type="entry name" value="Pr6Pr-like"/>
</dbReference>
<organism evidence="2 3">
    <name type="scientific">Lishizhenia tianjinensis</name>
    <dbReference type="NCBI Taxonomy" id="477690"/>
    <lineage>
        <taxon>Bacteria</taxon>
        <taxon>Pseudomonadati</taxon>
        <taxon>Bacteroidota</taxon>
        <taxon>Flavobacteriia</taxon>
        <taxon>Flavobacteriales</taxon>
        <taxon>Crocinitomicaceae</taxon>
        <taxon>Lishizhenia</taxon>
    </lineage>
</organism>
<name>A0A1I6XIF7_9FLAO</name>
<evidence type="ECO:0000313" key="3">
    <source>
        <dbReference type="Proteomes" id="UP000236454"/>
    </source>
</evidence>
<feature type="transmembrane region" description="Helical" evidence="1">
    <location>
        <begin position="7"/>
        <end position="27"/>
    </location>
</feature>
<dbReference type="NCBIfam" id="NF038065">
    <property type="entry name" value="Pr6Pr"/>
    <property type="match status" value="1"/>
</dbReference>
<evidence type="ECO:0008006" key="4">
    <source>
        <dbReference type="Google" id="ProtNLM"/>
    </source>
</evidence>
<dbReference type="EMBL" id="FPAS01000001">
    <property type="protein sequence ID" value="SFT37684.1"/>
    <property type="molecule type" value="Genomic_DNA"/>
</dbReference>
<proteinExistence type="predicted"/>
<feature type="transmembrane region" description="Helical" evidence="1">
    <location>
        <begin position="33"/>
        <end position="59"/>
    </location>
</feature>
<sequence>METKKVFSCIGMLMGIFAVSTQFILFFQGSNQSFVHVLLRFISFFTIVTNTLVALYFFTHFFQLKKGFWKLFHLSGSLTALTTFIFIVGLVYQIALRSLWNPTGISMIVDELLHSVIPAFTLLYWYLYSGKDTEKASAVFRWLVYPAIYLSYAMLRGMITHDYPYPFLDLTLIPTSTAIVNVGVILTTGFLFMLLLIFIGRRKEKSKV</sequence>
<gene>
    <name evidence="2" type="ORF">SAMN05216474_0202</name>
</gene>
<dbReference type="AlphaFoldDB" id="A0A1I6XIF7"/>
<dbReference type="OrthoDB" id="9809977at2"/>
<keyword evidence="1" id="KW-0812">Transmembrane</keyword>
<feature type="transmembrane region" description="Helical" evidence="1">
    <location>
        <begin position="179"/>
        <end position="199"/>
    </location>
</feature>
<evidence type="ECO:0000256" key="1">
    <source>
        <dbReference type="SAM" id="Phobius"/>
    </source>
</evidence>
<protein>
    <recommendedName>
        <fullName evidence="4">FAR-17a/AIG1-like protein</fullName>
    </recommendedName>
</protein>
<evidence type="ECO:0000313" key="2">
    <source>
        <dbReference type="EMBL" id="SFT37684.1"/>
    </source>
</evidence>
<feature type="transmembrane region" description="Helical" evidence="1">
    <location>
        <begin position="139"/>
        <end position="159"/>
    </location>
</feature>
<dbReference type="RefSeq" id="WP_090245340.1">
    <property type="nucleotide sequence ID" value="NZ_FPAS01000001.1"/>
</dbReference>
<keyword evidence="1" id="KW-1133">Transmembrane helix</keyword>
<reference evidence="2 3" key="1">
    <citation type="submission" date="2016-10" db="EMBL/GenBank/DDBJ databases">
        <authorList>
            <person name="de Groot N.N."/>
        </authorList>
    </citation>
    <scope>NUCLEOTIDE SEQUENCE [LARGE SCALE GENOMIC DNA]</scope>
    <source>
        <strain evidence="2 3">CGMCC 1.7005</strain>
    </source>
</reference>
<feature type="transmembrane region" description="Helical" evidence="1">
    <location>
        <begin position="107"/>
        <end position="127"/>
    </location>
</feature>